<protein>
    <submittedName>
        <fullName evidence="3">Trypsin</fullName>
    </submittedName>
</protein>
<dbReference type="InterPro" id="IPR001314">
    <property type="entry name" value="Peptidase_S1A"/>
</dbReference>
<dbReference type="PANTHER" id="PTHR24260">
    <property type="match status" value="1"/>
</dbReference>
<dbReference type="GO" id="GO:0006508">
    <property type="term" value="P:proteolysis"/>
    <property type="evidence" value="ECO:0007669"/>
    <property type="project" value="InterPro"/>
</dbReference>
<dbReference type="InterPro" id="IPR018114">
    <property type="entry name" value="TRYPSIN_HIS"/>
</dbReference>
<dbReference type="InterPro" id="IPR043504">
    <property type="entry name" value="Peptidase_S1_PA_chymotrypsin"/>
</dbReference>
<keyword evidence="1" id="KW-0732">Signal</keyword>
<evidence type="ECO:0000256" key="1">
    <source>
        <dbReference type="SAM" id="SignalP"/>
    </source>
</evidence>
<evidence type="ECO:0000313" key="4">
    <source>
        <dbReference type="Proteomes" id="UP000318336"/>
    </source>
</evidence>
<accession>A0A542XA72</accession>
<gene>
    <name evidence="3" type="ORF">FB554_0871</name>
</gene>
<dbReference type="PROSITE" id="PS00134">
    <property type="entry name" value="TRYPSIN_HIS"/>
    <property type="match status" value="1"/>
</dbReference>
<dbReference type="AlphaFoldDB" id="A0A542XA72"/>
<feature type="signal peptide" evidence="1">
    <location>
        <begin position="1"/>
        <end position="26"/>
    </location>
</feature>
<dbReference type="Gene3D" id="2.40.10.10">
    <property type="entry name" value="Trypsin-like serine proteases"/>
    <property type="match status" value="1"/>
</dbReference>
<dbReference type="Proteomes" id="UP000318336">
    <property type="component" value="Unassembled WGS sequence"/>
</dbReference>
<keyword evidence="4" id="KW-1185">Reference proteome</keyword>
<dbReference type="InterPro" id="IPR001254">
    <property type="entry name" value="Trypsin_dom"/>
</dbReference>
<proteinExistence type="predicted"/>
<dbReference type="PRINTS" id="PR00722">
    <property type="entry name" value="CHYMOTRYPSIN"/>
</dbReference>
<feature type="chain" id="PRO_5039240513" evidence="1">
    <location>
        <begin position="27"/>
        <end position="287"/>
    </location>
</feature>
<dbReference type="InterPro" id="IPR051333">
    <property type="entry name" value="CLIP_Serine_Protease"/>
</dbReference>
<dbReference type="Pfam" id="PF00089">
    <property type="entry name" value="Trypsin"/>
    <property type="match status" value="1"/>
</dbReference>
<evidence type="ECO:0000259" key="2">
    <source>
        <dbReference type="PROSITE" id="PS50240"/>
    </source>
</evidence>
<dbReference type="InterPro" id="IPR009003">
    <property type="entry name" value="Peptidase_S1_PA"/>
</dbReference>
<sequence length="287" mass="30686">MTRTYRRFIAVILVAMAMMFAPALRATAITGGEPDGNQHPNVGLILFYDGTGRYRCSATLVSPTVLLTAAHCTSGTVGQTIVTFDPVIAEEPPSGIPEASDPSVGYTPEDIAGEEGWYIGTAYSHPDYSDFTDMANWNDVGVIVLDEPITGIEPAEIAPVGTLDEIPRSQLAHTLFTIVGYGTEVRKPESGPQKPTPMSYPLIRRNTTAPGQKLTPQILQLNGNPNDVRGGGGSCFGDSGGPTFYQGQVVTVTSYGYTQNCRYLDGMQRVDIQGVQDWLATFGVTAG</sequence>
<dbReference type="PANTHER" id="PTHR24260:SF132">
    <property type="entry name" value="PEPTIDASE S1 DOMAIN-CONTAINING PROTEIN"/>
    <property type="match status" value="1"/>
</dbReference>
<comment type="caution">
    <text evidence="3">The sequence shown here is derived from an EMBL/GenBank/DDBJ whole genome shotgun (WGS) entry which is preliminary data.</text>
</comment>
<dbReference type="GO" id="GO:0004252">
    <property type="term" value="F:serine-type endopeptidase activity"/>
    <property type="evidence" value="ECO:0007669"/>
    <property type="project" value="InterPro"/>
</dbReference>
<dbReference type="EMBL" id="VFOK01000001">
    <property type="protein sequence ID" value="TQL32739.1"/>
    <property type="molecule type" value="Genomic_DNA"/>
</dbReference>
<dbReference type="SMART" id="SM00020">
    <property type="entry name" value="Tryp_SPc"/>
    <property type="match status" value="1"/>
</dbReference>
<reference evidence="3 4" key="1">
    <citation type="submission" date="2019-06" db="EMBL/GenBank/DDBJ databases">
        <title>Sequencing the genomes of 1000 actinobacteria strains.</title>
        <authorList>
            <person name="Klenk H.-P."/>
        </authorList>
    </citation>
    <scope>NUCLEOTIDE SEQUENCE [LARGE SCALE GENOMIC DNA]</scope>
    <source>
        <strain evidence="3 4">DSM 24617</strain>
    </source>
</reference>
<dbReference type="SUPFAM" id="SSF50494">
    <property type="entry name" value="Trypsin-like serine proteases"/>
    <property type="match status" value="1"/>
</dbReference>
<dbReference type="RefSeq" id="WP_236022261.1">
    <property type="nucleotide sequence ID" value="NZ_CAJTBP010000001.1"/>
</dbReference>
<organism evidence="3 4">
    <name type="scientific">Barrientosiimonas humi</name>
    <dbReference type="NCBI Taxonomy" id="999931"/>
    <lineage>
        <taxon>Bacteria</taxon>
        <taxon>Bacillati</taxon>
        <taxon>Actinomycetota</taxon>
        <taxon>Actinomycetes</taxon>
        <taxon>Micrococcales</taxon>
        <taxon>Dermacoccaceae</taxon>
        <taxon>Barrientosiimonas</taxon>
    </lineage>
</organism>
<feature type="domain" description="Peptidase S1" evidence="2">
    <location>
        <begin position="29"/>
        <end position="284"/>
    </location>
</feature>
<dbReference type="PROSITE" id="PS50240">
    <property type="entry name" value="TRYPSIN_DOM"/>
    <property type="match status" value="1"/>
</dbReference>
<name>A0A542XA72_9MICO</name>
<evidence type="ECO:0000313" key="3">
    <source>
        <dbReference type="EMBL" id="TQL32739.1"/>
    </source>
</evidence>